<keyword evidence="2" id="KW-0285">Flavoprotein</keyword>
<keyword evidence="4" id="KW-0560">Oxidoreductase</keyword>
<evidence type="ECO:0000256" key="1">
    <source>
        <dbReference type="ARBA" id="ARBA00001974"/>
    </source>
</evidence>
<accession>A0ABW3CRP9</accession>
<dbReference type="Pfam" id="PF00890">
    <property type="entry name" value="FAD_binding_2"/>
    <property type="match status" value="1"/>
</dbReference>
<keyword evidence="7" id="KW-1185">Reference proteome</keyword>
<evidence type="ECO:0000259" key="5">
    <source>
        <dbReference type="Pfam" id="PF00890"/>
    </source>
</evidence>
<dbReference type="InterPro" id="IPR027477">
    <property type="entry name" value="Succ_DH/fumarate_Rdtase_cat_sf"/>
</dbReference>
<dbReference type="PANTHER" id="PTHR43400:SF10">
    <property type="entry name" value="3-OXOSTEROID 1-DEHYDROGENASE"/>
    <property type="match status" value="1"/>
</dbReference>
<evidence type="ECO:0000313" key="6">
    <source>
        <dbReference type="EMBL" id="MFD0856590.1"/>
    </source>
</evidence>
<evidence type="ECO:0000256" key="3">
    <source>
        <dbReference type="ARBA" id="ARBA00022827"/>
    </source>
</evidence>
<comment type="cofactor">
    <cofactor evidence="1">
        <name>FAD</name>
        <dbReference type="ChEBI" id="CHEBI:57692"/>
    </cofactor>
</comment>
<evidence type="ECO:0000256" key="4">
    <source>
        <dbReference type="ARBA" id="ARBA00023002"/>
    </source>
</evidence>
<dbReference type="InterPro" id="IPR036188">
    <property type="entry name" value="FAD/NAD-bd_sf"/>
</dbReference>
<dbReference type="Gene3D" id="3.90.700.10">
    <property type="entry name" value="Succinate dehydrogenase/fumarate reductase flavoprotein, catalytic domain"/>
    <property type="match status" value="1"/>
</dbReference>
<dbReference type="SUPFAM" id="SSF51905">
    <property type="entry name" value="FAD/NAD(P)-binding domain"/>
    <property type="match status" value="1"/>
</dbReference>
<dbReference type="Proteomes" id="UP001597083">
    <property type="component" value="Unassembled WGS sequence"/>
</dbReference>
<dbReference type="InterPro" id="IPR003953">
    <property type="entry name" value="FAD-dep_OxRdtase_2_FAD-bd"/>
</dbReference>
<gene>
    <name evidence="6" type="ORF">ACFQ07_30440</name>
</gene>
<reference evidence="7" key="1">
    <citation type="journal article" date="2019" name="Int. J. Syst. Evol. Microbiol.">
        <title>The Global Catalogue of Microorganisms (GCM) 10K type strain sequencing project: providing services to taxonomists for standard genome sequencing and annotation.</title>
        <authorList>
            <consortium name="The Broad Institute Genomics Platform"/>
            <consortium name="The Broad Institute Genome Sequencing Center for Infectious Disease"/>
            <person name="Wu L."/>
            <person name="Ma J."/>
        </authorList>
    </citation>
    <scope>NUCLEOTIDE SEQUENCE [LARGE SCALE GENOMIC DNA]</scope>
    <source>
        <strain evidence="7">JCM 31696</strain>
    </source>
</reference>
<dbReference type="SUPFAM" id="SSF56425">
    <property type="entry name" value="Succinate dehydrogenase/fumarate reductase flavoprotein, catalytic domain"/>
    <property type="match status" value="1"/>
</dbReference>
<proteinExistence type="predicted"/>
<evidence type="ECO:0000256" key="2">
    <source>
        <dbReference type="ARBA" id="ARBA00022630"/>
    </source>
</evidence>
<organism evidence="6 7">
    <name type="scientific">Actinomadura adrarensis</name>
    <dbReference type="NCBI Taxonomy" id="1819600"/>
    <lineage>
        <taxon>Bacteria</taxon>
        <taxon>Bacillati</taxon>
        <taxon>Actinomycetota</taxon>
        <taxon>Actinomycetes</taxon>
        <taxon>Streptosporangiales</taxon>
        <taxon>Thermomonosporaceae</taxon>
        <taxon>Actinomadura</taxon>
    </lineage>
</organism>
<dbReference type="Gene3D" id="3.50.50.60">
    <property type="entry name" value="FAD/NAD(P)-binding domain"/>
    <property type="match status" value="2"/>
</dbReference>
<sequence>MSTVARPTRLPTTWDREVDIVVVGYGGSGATAAFSAAEAGAEVLVLEKGETGGGNSACIAGSLLVTSVDDEESLTYLDWMCGGQTDEGVLKAYLDGLKDLADFQSRLGFDLKPDPRPFRADGFFPEYPGAPGSDAFLGVSYIAAPGGAALYESIARLAEGAGAKVEYSTPVVQLIQHPDSGEVLGVVAETPDGSRISVKARQGTILATGGFEFNEEMRRQYLTHCPILFLGSPNLTGDGITLAQQAGAKLWHMSSAAGPLYWGLEVEPGRVYVTYDFMKMASFGHSAPVFKDAGSVIWVDKQGRRFHDETTETGTVHHGYGNREKWFAMDVEVPEFVHVPAYVIFDEKARAAGAVMTTLNSRTPAWSEDNLAELDKGWIIQADTLEELAVKCRIPTIPGASRGGHLDAEQLVATVRQWNDDCARGTDSSQGREIFLTPLDTGPYYAVGPLYPTFVNTHGGPKHDPDQRVLDHADVPIPRLYAVGECGSMWGPYYNSMGDIAEFIISGRNAARHAVQEGPWDAM</sequence>
<evidence type="ECO:0000313" key="7">
    <source>
        <dbReference type="Proteomes" id="UP001597083"/>
    </source>
</evidence>
<protein>
    <submittedName>
        <fullName evidence="6">FAD-dependent oxidoreductase</fullName>
    </submittedName>
</protein>
<dbReference type="EMBL" id="JBHTIR010004180">
    <property type="protein sequence ID" value="MFD0856590.1"/>
    <property type="molecule type" value="Genomic_DNA"/>
</dbReference>
<comment type="caution">
    <text evidence="6">The sequence shown here is derived from an EMBL/GenBank/DDBJ whole genome shotgun (WGS) entry which is preliminary data.</text>
</comment>
<keyword evidence="3" id="KW-0274">FAD</keyword>
<name>A0ABW3CRP9_9ACTN</name>
<feature type="domain" description="FAD-dependent oxidoreductase 2 FAD-binding" evidence="5">
    <location>
        <begin position="19"/>
        <end position="496"/>
    </location>
</feature>
<dbReference type="PANTHER" id="PTHR43400">
    <property type="entry name" value="FUMARATE REDUCTASE"/>
    <property type="match status" value="1"/>
</dbReference>
<dbReference type="InterPro" id="IPR050315">
    <property type="entry name" value="FAD-oxidoreductase_2"/>
</dbReference>